<dbReference type="Proteomes" id="UP000183832">
    <property type="component" value="Unassembled WGS sequence"/>
</dbReference>
<protein>
    <submittedName>
        <fullName evidence="2">CLUMA_CG014689, isoform A</fullName>
    </submittedName>
</protein>
<keyword evidence="3" id="KW-1185">Reference proteome</keyword>
<evidence type="ECO:0000256" key="1">
    <source>
        <dbReference type="SAM" id="SignalP"/>
    </source>
</evidence>
<feature type="signal peptide" evidence="1">
    <location>
        <begin position="1"/>
        <end position="19"/>
    </location>
</feature>
<evidence type="ECO:0000313" key="3">
    <source>
        <dbReference type="Proteomes" id="UP000183832"/>
    </source>
</evidence>
<reference evidence="2 3" key="1">
    <citation type="submission" date="2015-04" db="EMBL/GenBank/DDBJ databases">
        <authorList>
            <person name="Syromyatnikov M.Y."/>
            <person name="Popov V.N."/>
        </authorList>
    </citation>
    <scope>NUCLEOTIDE SEQUENCE [LARGE SCALE GENOMIC DNA]</scope>
</reference>
<sequence length="68" mass="7754">MYRIDIMDLLLLLVSSSCGVLNNSSRSQNFIPEIMTQWRLEVAQLKLILTAARNPHRLKLKVAAMTRA</sequence>
<gene>
    <name evidence="2" type="ORF">CLUMA_CG014689</name>
</gene>
<dbReference type="EMBL" id="CVRI01000055">
    <property type="protein sequence ID" value="CRL01262.1"/>
    <property type="molecule type" value="Genomic_DNA"/>
</dbReference>
<feature type="chain" id="PRO_5012430240" evidence="1">
    <location>
        <begin position="20"/>
        <end position="68"/>
    </location>
</feature>
<organism evidence="2 3">
    <name type="scientific">Clunio marinus</name>
    <dbReference type="NCBI Taxonomy" id="568069"/>
    <lineage>
        <taxon>Eukaryota</taxon>
        <taxon>Metazoa</taxon>
        <taxon>Ecdysozoa</taxon>
        <taxon>Arthropoda</taxon>
        <taxon>Hexapoda</taxon>
        <taxon>Insecta</taxon>
        <taxon>Pterygota</taxon>
        <taxon>Neoptera</taxon>
        <taxon>Endopterygota</taxon>
        <taxon>Diptera</taxon>
        <taxon>Nematocera</taxon>
        <taxon>Chironomoidea</taxon>
        <taxon>Chironomidae</taxon>
        <taxon>Clunio</taxon>
    </lineage>
</organism>
<evidence type="ECO:0000313" key="2">
    <source>
        <dbReference type="EMBL" id="CRL01262.1"/>
    </source>
</evidence>
<name>A0A1J1IQ90_9DIPT</name>
<accession>A0A1J1IQ90</accession>
<dbReference type="AlphaFoldDB" id="A0A1J1IQ90"/>
<keyword evidence="1" id="KW-0732">Signal</keyword>
<proteinExistence type="predicted"/>